<accession>A0A146FYS1</accession>
<evidence type="ECO:0000313" key="3">
    <source>
        <dbReference type="Proteomes" id="UP000075230"/>
    </source>
</evidence>
<dbReference type="AlphaFoldDB" id="A0A146FYS1"/>
<evidence type="ECO:0000256" key="1">
    <source>
        <dbReference type="SAM" id="MobiDB-lite"/>
    </source>
</evidence>
<organism evidence="2 3">
    <name type="scientific">Aspergillus kawachii</name>
    <name type="common">White koji mold</name>
    <name type="synonym">Aspergillus awamori var. kawachi</name>
    <dbReference type="NCBI Taxonomy" id="1069201"/>
    <lineage>
        <taxon>Eukaryota</taxon>
        <taxon>Fungi</taxon>
        <taxon>Dikarya</taxon>
        <taxon>Ascomycota</taxon>
        <taxon>Pezizomycotina</taxon>
        <taxon>Eurotiomycetes</taxon>
        <taxon>Eurotiomycetidae</taxon>
        <taxon>Eurotiales</taxon>
        <taxon>Aspergillaceae</taxon>
        <taxon>Aspergillus</taxon>
        <taxon>Aspergillus subgen. Circumdati</taxon>
    </lineage>
</organism>
<dbReference type="Proteomes" id="UP000075230">
    <property type="component" value="Unassembled WGS sequence"/>
</dbReference>
<dbReference type="VEuPathDB" id="FungiDB:ASPFODRAFT_48032"/>
<proteinExistence type="predicted"/>
<reference evidence="2 3" key="1">
    <citation type="journal article" date="2016" name="DNA Res.">
        <title>Genome sequence of Aspergillus luchuensis NBRC 4314.</title>
        <authorList>
            <person name="Yamada O."/>
            <person name="Machida M."/>
            <person name="Hosoyama A."/>
            <person name="Goto M."/>
            <person name="Takahashi T."/>
            <person name="Futagami T."/>
            <person name="Yamagata Y."/>
            <person name="Takeuchi M."/>
            <person name="Kobayashi T."/>
            <person name="Koike H."/>
            <person name="Abe K."/>
            <person name="Asai K."/>
            <person name="Arita M."/>
            <person name="Fujita N."/>
            <person name="Fukuda K."/>
            <person name="Higa K."/>
            <person name="Horikawa H."/>
            <person name="Ishikawa T."/>
            <person name="Jinno K."/>
            <person name="Kato Y."/>
            <person name="Kirimura K."/>
            <person name="Mizutani O."/>
            <person name="Nakasone K."/>
            <person name="Sano M."/>
            <person name="Shiraishi Y."/>
            <person name="Tsukahara M."/>
            <person name="Gomi K."/>
        </authorList>
    </citation>
    <scope>NUCLEOTIDE SEQUENCE [LARGE SCALE GENOMIC DNA]</scope>
    <source>
        <strain evidence="2 3">RIB 2604</strain>
    </source>
</reference>
<reference evidence="3" key="2">
    <citation type="submission" date="2016-02" db="EMBL/GenBank/DDBJ databases">
        <title>Genome sequencing of Aspergillus luchuensis NBRC 4314.</title>
        <authorList>
            <person name="Yamada O."/>
        </authorList>
    </citation>
    <scope>NUCLEOTIDE SEQUENCE [LARGE SCALE GENOMIC DNA]</scope>
    <source>
        <strain evidence="3">RIB 2604</strain>
    </source>
</reference>
<name>A0A146FYS1_ASPKA</name>
<gene>
    <name evidence="2" type="ORF">RIB2604_03300840</name>
</gene>
<feature type="region of interest" description="Disordered" evidence="1">
    <location>
        <begin position="169"/>
        <end position="203"/>
    </location>
</feature>
<dbReference type="EMBL" id="BCWF01000032">
    <property type="protein sequence ID" value="GAT30112.1"/>
    <property type="molecule type" value="Genomic_DNA"/>
</dbReference>
<evidence type="ECO:0000313" key="2">
    <source>
        <dbReference type="EMBL" id="GAT30112.1"/>
    </source>
</evidence>
<dbReference type="CDD" id="cd00303">
    <property type="entry name" value="retropepsin_like"/>
    <property type="match status" value="1"/>
</dbReference>
<protein>
    <submittedName>
        <fullName evidence="2">Uncharacterized protein</fullName>
    </submittedName>
</protein>
<sequence length="385" mass="43392">MQIFCSAPDETQMALRAGFTDDLGINILTFQGQHIPDWFPVFRGSQRAFRLTNGGVLLVRDYVRLHFWRDGASRSEEEEFYIPLNGNPNIQDIPNTHVILGLDCFLKLEDFTDSHSSLAPIQLGRQTKVSSTESSCSVEINQFSMFSLNGMCRAGRILRNIFVKKHSTGLSGSKTTRDEPLFPNCSGAGTDPPSGYQQEEPRQYSRIDENSATGSYSDLQALQGSECPEERGEPINVFPSLPFENDGPRTPGVCQNLDQFDFVYDIIVQSPMGSKLRRRLTLKFDADVNIMSDDMQHRLGTELRPYHGGPISITGQSHMIPLGTVGVSWTFCGQTRIYKTDFYVVPDMTYDFLIGRPSIRSHELYRVDPEITRRLNTSYQGQNDT</sequence>
<comment type="caution">
    <text evidence="2">The sequence shown here is derived from an EMBL/GenBank/DDBJ whole genome shotgun (WGS) entry which is preliminary data.</text>
</comment>